<dbReference type="InterPro" id="IPR013216">
    <property type="entry name" value="Methyltransf_11"/>
</dbReference>
<dbReference type="Gene3D" id="3.40.50.150">
    <property type="entry name" value="Vaccinia Virus protein VP39"/>
    <property type="match status" value="1"/>
</dbReference>
<dbReference type="CDD" id="cd02440">
    <property type="entry name" value="AdoMet_MTases"/>
    <property type="match status" value="1"/>
</dbReference>
<dbReference type="Proteomes" id="UP000612055">
    <property type="component" value="Unassembled WGS sequence"/>
</dbReference>
<dbReference type="InterPro" id="IPR050508">
    <property type="entry name" value="Methyltransf_Superfamily"/>
</dbReference>
<dbReference type="PANTHER" id="PTHR42912:SF80">
    <property type="entry name" value="METHYLTRANSFERASE DOMAIN-CONTAINING PROTEIN"/>
    <property type="match status" value="1"/>
</dbReference>
<evidence type="ECO:0000313" key="3">
    <source>
        <dbReference type="Proteomes" id="UP000612055"/>
    </source>
</evidence>
<dbReference type="PANTHER" id="PTHR42912">
    <property type="entry name" value="METHYLTRANSFERASE"/>
    <property type="match status" value="1"/>
</dbReference>
<protein>
    <recommendedName>
        <fullName evidence="1">Methyltransferase type 11 domain-containing protein</fullName>
    </recommendedName>
</protein>
<evidence type="ECO:0000313" key="2">
    <source>
        <dbReference type="EMBL" id="KAG2497735.1"/>
    </source>
</evidence>
<accession>A0A835YFC5</accession>
<sequence>MKNSAESRGVRWDSHVQELEATPELLKIQAALENPSVKYPDYYLKPFHAYTTGNLEWLAAYEVEPATYAMGIRTFKAHPDWSAEKCFVVMRESITDAMKAYMKQHNLAEPKTLVDMGCSTLVDMGCSTLVDMGCSVGMSTQWMAQAWPSAAAVTGLDLSTYMLAVAEWNRRQLSKPNRQGIQARIFPDGSRLAPITYVHGVAENSPFADASVDLCAFNFVTHECPQHAMEDFCREAARIVKPGGLLTFVDNNPKSKTIQNLPPAIFTLMKSTEPWSDEYYAFDLEAAMRKEGFQEVVTVEADHRHRVVMGYKPAAN</sequence>
<gene>
    <name evidence="2" type="ORF">HYH03_004469</name>
</gene>
<proteinExistence type="predicted"/>
<reference evidence="2" key="1">
    <citation type="journal article" date="2020" name="bioRxiv">
        <title>Comparative genomics of Chlamydomonas.</title>
        <authorList>
            <person name="Craig R.J."/>
            <person name="Hasan A.R."/>
            <person name="Ness R.W."/>
            <person name="Keightley P.D."/>
        </authorList>
    </citation>
    <scope>NUCLEOTIDE SEQUENCE</scope>
    <source>
        <strain evidence="2">CCAP 11/70</strain>
    </source>
</reference>
<name>A0A835YFC5_9CHLO</name>
<organism evidence="2 3">
    <name type="scientific">Edaphochlamys debaryana</name>
    <dbReference type="NCBI Taxonomy" id="47281"/>
    <lineage>
        <taxon>Eukaryota</taxon>
        <taxon>Viridiplantae</taxon>
        <taxon>Chlorophyta</taxon>
        <taxon>core chlorophytes</taxon>
        <taxon>Chlorophyceae</taxon>
        <taxon>CS clade</taxon>
        <taxon>Chlamydomonadales</taxon>
        <taxon>Chlamydomonadales incertae sedis</taxon>
        <taxon>Edaphochlamys</taxon>
    </lineage>
</organism>
<dbReference type="EMBL" id="JAEHOE010000013">
    <property type="protein sequence ID" value="KAG2497735.1"/>
    <property type="molecule type" value="Genomic_DNA"/>
</dbReference>
<dbReference type="InterPro" id="IPR029063">
    <property type="entry name" value="SAM-dependent_MTases_sf"/>
</dbReference>
<feature type="domain" description="Methyltransferase type 11" evidence="1">
    <location>
        <begin position="130"/>
        <end position="247"/>
    </location>
</feature>
<keyword evidence="3" id="KW-1185">Reference proteome</keyword>
<dbReference type="AlphaFoldDB" id="A0A835YFC5"/>
<dbReference type="GO" id="GO:0008757">
    <property type="term" value="F:S-adenosylmethionine-dependent methyltransferase activity"/>
    <property type="evidence" value="ECO:0007669"/>
    <property type="project" value="InterPro"/>
</dbReference>
<comment type="caution">
    <text evidence="2">The sequence shown here is derived from an EMBL/GenBank/DDBJ whole genome shotgun (WGS) entry which is preliminary data.</text>
</comment>
<dbReference type="Pfam" id="PF08241">
    <property type="entry name" value="Methyltransf_11"/>
    <property type="match status" value="1"/>
</dbReference>
<dbReference type="OrthoDB" id="2013972at2759"/>
<evidence type="ECO:0000259" key="1">
    <source>
        <dbReference type="Pfam" id="PF08241"/>
    </source>
</evidence>
<dbReference type="SUPFAM" id="SSF53335">
    <property type="entry name" value="S-adenosyl-L-methionine-dependent methyltransferases"/>
    <property type="match status" value="1"/>
</dbReference>